<protein>
    <submittedName>
        <fullName evidence="1">Uncharacterized protein</fullName>
    </submittedName>
</protein>
<organism evidence="1 2">
    <name type="scientific">Vairimorpha ceranae</name>
    <dbReference type="NCBI Taxonomy" id="40302"/>
    <lineage>
        <taxon>Eukaryota</taxon>
        <taxon>Fungi</taxon>
        <taxon>Fungi incertae sedis</taxon>
        <taxon>Microsporidia</taxon>
        <taxon>Nosematidae</taxon>
        <taxon>Vairimorpha</taxon>
    </lineage>
</organism>
<proteinExistence type="predicted"/>
<reference evidence="1 2" key="1">
    <citation type="journal article" date="2015" name="Environ. Microbiol.">
        <title>Genome analyses suggest the presence of polyploidy and recent human-driven expansions in eight global populations of the honeybee pathogen Nosema ceranae.</title>
        <authorList>
            <person name="Pelin A."/>
            <person name="Selman M."/>
            <person name="Aris-Brosou S."/>
            <person name="Farinelli L."/>
            <person name="Corradi N."/>
        </authorList>
    </citation>
    <scope>NUCLEOTIDE SEQUENCE [LARGE SCALE GENOMIC DNA]</scope>
    <source>
        <strain evidence="1 2">PA08 1199</strain>
    </source>
</reference>
<comment type="caution">
    <text evidence="1">The sequence shown here is derived from an EMBL/GenBank/DDBJ whole genome shotgun (WGS) entry which is preliminary data.</text>
</comment>
<dbReference type="GeneID" id="36319263"/>
<dbReference type="Proteomes" id="UP000034350">
    <property type="component" value="Unassembled WGS sequence"/>
</dbReference>
<dbReference type="RefSeq" id="XP_024331240.1">
    <property type="nucleotide sequence ID" value="XM_024474347.1"/>
</dbReference>
<dbReference type="EMBL" id="JPQZ01000019">
    <property type="protein sequence ID" value="KKO75498.1"/>
    <property type="molecule type" value="Genomic_DNA"/>
</dbReference>
<name>A0A0F9WRG0_9MICR</name>
<keyword evidence="2" id="KW-1185">Reference proteome</keyword>
<evidence type="ECO:0000313" key="2">
    <source>
        <dbReference type="Proteomes" id="UP000034350"/>
    </source>
</evidence>
<dbReference type="VEuPathDB" id="MicrosporidiaDB:AAJ76_1900023973"/>
<dbReference type="AlphaFoldDB" id="A0A0F9WRG0"/>
<accession>A0A0F9WRG0</accession>
<gene>
    <name evidence="1" type="ORF">AAJ76_1900023973</name>
</gene>
<evidence type="ECO:0000313" key="1">
    <source>
        <dbReference type="EMBL" id="KKO75498.1"/>
    </source>
</evidence>
<sequence length="43" mass="4956">MTRNCVNKIPFLQVALVSLKNLFIFPAKNTTYNKLKKMISLTI</sequence>